<evidence type="ECO:0000259" key="5">
    <source>
        <dbReference type="Pfam" id="PF25967"/>
    </source>
</evidence>
<dbReference type="Gene3D" id="2.40.30.170">
    <property type="match status" value="1"/>
</dbReference>
<dbReference type="InterPro" id="IPR058792">
    <property type="entry name" value="Beta-barrel_RND_2"/>
</dbReference>
<keyword evidence="3" id="KW-1133">Transmembrane helix</keyword>
<dbReference type="SUPFAM" id="SSF111369">
    <property type="entry name" value="HlyD-like secretion proteins"/>
    <property type="match status" value="1"/>
</dbReference>
<dbReference type="GO" id="GO:0015562">
    <property type="term" value="F:efflux transmembrane transporter activity"/>
    <property type="evidence" value="ECO:0007669"/>
    <property type="project" value="TreeGrafter"/>
</dbReference>
<dbReference type="Gene3D" id="2.40.420.20">
    <property type="match status" value="2"/>
</dbReference>
<evidence type="ECO:0000313" key="7">
    <source>
        <dbReference type="Proteomes" id="UP000010998"/>
    </source>
</evidence>
<dbReference type="STRING" id="754035.Mesau_01503"/>
<evidence type="ECO:0000256" key="2">
    <source>
        <dbReference type="SAM" id="MobiDB-lite"/>
    </source>
</evidence>
<dbReference type="Pfam" id="PF25967">
    <property type="entry name" value="RND-MFP_C"/>
    <property type="match status" value="1"/>
</dbReference>
<dbReference type="InterPro" id="IPR006143">
    <property type="entry name" value="RND_pump_MFP"/>
</dbReference>
<dbReference type="GO" id="GO:1990281">
    <property type="term" value="C:efflux pump complex"/>
    <property type="evidence" value="ECO:0007669"/>
    <property type="project" value="TreeGrafter"/>
</dbReference>
<feature type="compositionally biased region" description="Low complexity" evidence="2">
    <location>
        <begin position="340"/>
        <end position="365"/>
    </location>
</feature>
<protein>
    <submittedName>
        <fullName evidence="6">RND family efflux transporter, MFP subunit</fullName>
    </submittedName>
</protein>
<dbReference type="Pfam" id="PF25954">
    <property type="entry name" value="Beta-barrel_RND_2"/>
    <property type="match status" value="1"/>
</dbReference>
<evidence type="ECO:0000256" key="3">
    <source>
        <dbReference type="SAM" id="Phobius"/>
    </source>
</evidence>
<dbReference type="Gene3D" id="1.10.287.470">
    <property type="entry name" value="Helix hairpin bin"/>
    <property type="match status" value="1"/>
</dbReference>
<dbReference type="eggNOG" id="COG0845">
    <property type="taxonomic scope" value="Bacteria"/>
</dbReference>
<keyword evidence="7" id="KW-1185">Reference proteome</keyword>
<dbReference type="FunFam" id="2.40.30.170:FF:000010">
    <property type="entry name" value="Efflux RND transporter periplasmic adaptor subunit"/>
    <property type="match status" value="1"/>
</dbReference>
<dbReference type="RefSeq" id="WP_015315433.1">
    <property type="nucleotide sequence ID" value="NC_019973.1"/>
</dbReference>
<gene>
    <name evidence="6" type="ordered locus">Mesau_01503</name>
</gene>
<name>L0KG37_MESAW</name>
<feature type="compositionally biased region" description="Basic and acidic residues" evidence="2">
    <location>
        <begin position="322"/>
        <end position="339"/>
    </location>
</feature>
<dbReference type="HOGENOM" id="CLU_018816_1_2_5"/>
<dbReference type="KEGG" id="mam:Mesau_01503"/>
<dbReference type="GeneID" id="90988998"/>
<dbReference type="PANTHER" id="PTHR30469">
    <property type="entry name" value="MULTIDRUG RESISTANCE PROTEIN MDTA"/>
    <property type="match status" value="1"/>
</dbReference>
<accession>L0KG37</accession>
<comment type="similarity">
    <text evidence="1">Belongs to the membrane fusion protein (MFP) (TC 8.A.1) family.</text>
</comment>
<dbReference type="EMBL" id="CP003358">
    <property type="protein sequence ID" value="AGB43971.1"/>
    <property type="molecule type" value="Genomic_DNA"/>
</dbReference>
<feature type="compositionally biased region" description="Low complexity" evidence="2">
    <location>
        <begin position="375"/>
        <end position="389"/>
    </location>
</feature>
<feature type="domain" description="CusB-like beta-barrel" evidence="4">
    <location>
        <begin position="208"/>
        <end position="280"/>
    </location>
</feature>
<organism evidence="6 7">
    <name type="scientific">Mesorhizobium australicum (strain HAMBI 3006 / LMG 24608 / WSM2073)</name>
    <dbReference type="NCBI Taxonomy" id="754035"/>
    <lineage>
        <taxon>Bacteria</taxon>
        <taxon>Pseudomonadati</taxon>
        <taxon>Pseudomonadota</taxon>
        <taxon>Alphaproteobacteria</taxon>
        <taxon>Hyphomicrobiales</taxon>
        <taxon>Phyllobacteriaceae</taxon>
        <taxon>Mesorhizobium</taxon>
    </lineage>
</organism>
<dbReference type="Gene3D" id="2.40.50.100">
    <property type="match status" value="1"/>
</dbReference>
<dbReference type="OrthoDB" id="9806939at2"/>
<feature type="region of interest" description="Disordered" evidence="2">
    <location>
        <begin position="313"/>
        <end position="392"/>
    </location>
</feature>
<evidence type="ECO:0000313" key="6">
    <source>
        <dbReference type="EMBL" id="AGB43971.1"/>
    </source>
</evidence>
<sequence length="459" mass="48000">MFKRILRVFIVIVVLAVLVIVVGGIVGFNFLRDNGIKQYFATMKPPAATVSTTIAKPSNWTPGVEAIGTVRAVRGVDLTVETAGIVKKIAFHANQKVAANAVLLQLDDAVERADLDAQKAQAALDQTTLTRAVELTRRGVGSDSTLDTARAAASASASQVTRLQAVLDQKQLTAPFAGTVGIPRIDLGQYLAPGTAVVTLQDLDTMRVDFSVPEQQLPLLKIGQTVRLGLGGSDDMPFAGAIRGIDPKIDPSSRLVNIRAEVANPEGKLTPGQFVQVRVELPEEQNVLSLPQTALTTSLYGDYIFVVQPAKPAGAAPAQPAKPDEKPAAATDKPADAKPADANAADAKPADAMKPAADAMKPAADAAKRADKAAADAAKPAAADPAKPAAEGDKPALVLSQVFVKPGRRNQGMVEIVEGLKAGDEVVTAGQNRLFNGMTVNVDNTIDPTKSANKQADQQ</sequence>
<keyword evidence="3" id="KW-0812">Transmembrane</keyword>
<dbReference type="NCBIfam" id="TIGR01730">
    <property type="entry name" value="RND_mfp"/>
    <property type="match status" value="1"/>
</dbReference>
<dbReference type="InterPro" id="IPR058627">
    <property type="entry name" value="MdtA-like_C"/>
</dbReference>
<evidence type="ECO:0000259" key="4">
    <source>
        <dbReference type="Pfam" id="PF25954"/>
    </source>
</evidence>
<dbReference type="PANTHER" id="PTHR30469:SF11">
    <property type="entry name" value="BLL4320 PROTEIN"/>
    <property type="match status" value="1"/>
</dbReference>
<feature type="transmembrane region" description="Helical" evidence="3">
    <location>
        <begin position="6"/>
        <end position="31"/>
    </location>
</feature>
<keyword evidence="3" id="KW-0472">Membrane</keyword>
<proteinExistence type="inferred from homology"/>
<dbReference type="Proteomes" id="UP000010998">
    <property type="component" value="Chromosome"/>
</dbReference>
<feature type="domain" description="Multidrug resistance protein MdtA-like C-terminal permuted SH3" evidence="5">
    <location>
        <begin position="404"/>
        <end position="431"/>
    </location>
</feature>
<dbReference type="AlphaFoldDB" id="L0KG37"/>
<reference evidence="7" key="1">
    <citation type="submission" date="2012-02" db="EMBL/GenBank/DDBJ databases">
        <title>Complete sequence of Mesorhizobium australicum WSM2073.</title>
        <authorList>
            <person name="Lucas S."/>
            <person name="Han J."/>
            <person name="Lapidus A."/>
            <person name="Cheng J.-F."/>
            <person name="Goodwin L."/>
            <person name="Pitluck S."/>
            <person name="Peters L."/>
            <person name="Gu W."/>
            <person name="Detter J.C."/>
            <person name="Han C."/>
            <person name="Tapia R."/>
            <person name="Land M."/>
            <person name="Hauser L."/>
            <person name="Kyrpides N."/>
            <person name="Ivanova N."/>
            <person name="Pagani I."/>
            <person name="Reeve W.G."/>
            <person name="Howieson J.G."/>
            <person name="Tiwari R.P."/>
            <person name="O'Hara G.W."/>
            <person name="Atkins C.A."/>
            <person name="Ronson C.W."/>
            <person name="Nandasena K.G."/>
            <person name="Woyke T."/>
        </authorList>
    </citation>
    <scope>NUCLEOTIDE SEQUENCE [LARGE SCALE GENOMIC DNA]</scope>
    <source>
        <strain evidence="7">LMG 24608 / HAMBI 3006 / WSM2073</strain>
    </source>
</reference>
<evidence type="ECO:0000256" key="1">
    <source>
        <dbReference type="ARBA" id="ARBA00009477"/>
    </source>
</evidence>